<gene>
    <name evidence="4" type="ORF">Ari01nite_36700</name>
</gene>
<keyword evidence="1" id="KW-0175">Coiled coil</keyword>
<name>A0A919JZ97_9ACTN</name>
<feature type="domain" description="ARB-07466-like C-terminal" evidence="3">
    <location>
        <begin position="221"/>
        <end position="329"/>
    </location>
</feature>
<dbReference type="Pfam" id="PF26571">
    <property type="entry name" value="VldE"/>
    <property type="match status" value="1"/>
</dbReference>
<comment type="caution">
    <text evidence="4">The sequence shown here is derived from an EMBL/GenBank/DDBJ whole genome shotgun (WGS) entry which is preliminary data.</text>
</comment>
<keyword evidence="5" id="KW-1185">Reference proteome</keyword>
<dbReference type="AlphaFoldDB" id="A0A919JZ97"/>
<organism evidence="4 5">
    <name type="scientific">Paractinoplanes rishiriensis</name>
    <dbReference type="NCBI Taxonomy" id="1050105"/>
    <lineage>
        <taxon>Bacteria</taxon>
        <taxon>Bacillati</taxon>
        <taxon>Actinomycetota</taxon>
        <taxon>Actinomycetes</taxon>
        <taxon>Micromonosporales</taxon>
        <taxon>Micromonosporaceae</taxon>
        <taxon>Paractinoplanes</taxon>
    </lineage>
</organism>
<dbReference type="Gene3D" id="6.10.250.3150">
    <property type="match status" value="1"/>
</dbReference>
<keyword evidence="2" id="KW-0732">Signal</keyword>
<feature type="signal peptide" evidence="2">
    <location>
        <begin position="1"/>
        <end position="33"/>
    </location>
</feature>
<dbReference type="Proteomes" id="UP000636960">
    <property type="component" value="Unassembled WGS sequence"/>
</dbReference>
<dbReference type="EMBL" id="BOMV01000040">
    <property type="protein sequence ID" value="GIE96205.1"/>
    <property type="molecule type" value="Genomic_DNA"/>
</dbReference>
<evidence type="ECO:0000256" key="1">
    <source>
        <dbReference type="SAM" id="Coils"/>
    </source>
</evidence>
<protein>
    <recommendedName>
        <fullName evidence="3">ARB-07466-like C-terminal domain-containing protein</fullName>
    </recommendedName>
</protein>
<evidence type="ECO:0000313" key="5">
    <source>
        <dbReference type="Proteomes" id="UP000636960"/>
    </source>
</evidence>
<evidence type="ECO:0000256" key="2">
    <source>
        <dbReference type="SAM" id="SignalP"/>
    </source>
</evidence>
<proteinExistence type="predicted"/>
<accession>A0A919JZ97</accession>
<feature type="coiled-coil region" evidence="1">
    <location>
        <begin position="135"/>
        <end position="176"/>
    </location>
</feature>
<dbReference type="InterPro" id="IPR058593">
    <property type="entry name" value="ARB_07466-like_C"/>
</dbReference>
<sequence length="337" mass="36073">MAAVTLRRLSAVLALVVAVSMLLVTSPARPALADPNEGGSKTLRDALESAAKGQADAIQKLKASKQRQTALQQTVQQSQASAKALEAEVAVIAGRSYRLGRTSTMTMLLDARSPDVFLERVQNLDVLAQLDGQILTRYRDDLARAQQAKLAVEKEIKEQEKQVKALTKKKKEAELALGSVGGGGAAGGFVNVNSPLAKPAQRNSDGSWPNESCVIDDPTGSGCLTARTLHAYKEARADGFTRYTKCYRSQSSGEHGKGQACDFSSNATTFKTSAATGGDRTYGNNLAAYFVKNADRLGVMYVIWFREIWMPGTGWKSYSGSGSASAAHTNHVHLSML</sequence>
<reference evidence="4" key="1">
    <citation type="submission" date="2021-01" db="EMBL/GenBank/DDBJ databases">
        <title>Whole genome shotgun sequence of Actinoplanes rishiriensis NBRC 108556.</title>
        <authorList>
            <person name="Komaki H."/>
            <person name="Tamura T."/>
        </authorList>
    </citation>
    <scope>NUCLEOTIDE SEQUENCE</scope>
    <source>
        <strain evidence="4">NBRC 108556</strain>
    </source>
</reference>
<evidence type="ECO:0000313" key="4">
    <source>
        <dbReference type="EMBL" id="GIE96205.1"/>
    </source>
</evidence>
<evidence type="ECO:0000259" key="3">
    <source>
        <dbReference type="Pfam" id="PF26571"/>
    </source>
</evidence>
<feature type="chain" id="PRO_5037679550" description="ARB-07466-like C-terminal domain-containing protein" evidence="2">
    <location>
        <begin position="34"/>
        <end position="337"/>
    </location>
</feature>